<name>A0A7J6VD94_THATH</name>
<feature type="compositionally biased region" description="Polar residues" evidence="1">
    <location>
        <begin position="289"/>
        <end position="303"/>
    </location>
</feature>
<protein>
    <submittedName>
        <fullName evidence="2">Uncharacterized protein</fullName>
    </submittedName>
</protein>
<accession>A0A7J6VD94</accession>
<sequence length="303" mass="35062">MMQLSGKIRIVKDKLKTWSRHHFSKLNQRVTTAKSVLDRIQGEIQARPLDEELAYMEKVAIQHYIDLSNAEEESLKQMARDNRITLGDENNSYFHRMVKGRHKVSWQKICKPKQEGGLDVHDIDTWNRAAICELAYKLMAGPHTLSQSWVNNHLIQNQHFWTMATPNDSSHIWRGILKIRDEMSKFVEYSIGKVYEDEDDTMIWTPHPRGKFSVATAYEVLRQHAQLLSSSDSKPGYINTCLPPICDLELYSFHYRSTNSSMMNWRKCGRQLSKELELTRLSSLPMPNGNGSSSTSEMETLKT</sequence>
<evidence type="ECO:0000313" key="2">
    <source>
        <dbReference type="EMBL" id="KAF5182185.1"/>
    </source>
</evidence>
<feature type="region of interest" description="Disordered" evidence="1">
    <location>
        <begin position="281"/>
        <end position="303"/>
    </location>
</feature>
<reference evidence="2 3" key="1">
    <citation type="submission" date="2020-06" db="EMBL/GenBank/DDBJ databases">
        <title>Transcriptomic and genomic resources for Thalictrum thalictroides and T. hernandezii: Facilitating candidate gene discovery in an emerging model plant lineage.</title>
        <authorList>
            <person name="Arias T."/>
            <person name="Riano-Pachon D.M."/>
            <person name="Di Stilio V.S."/>
        </authorList>
    </citation>
    <scope>NUCLEOTIDE SEQUENCE [LARGE SCALE GENOMIC DNA]</scope>
    <source>
        <strain evidence="3">cv. WT478/WT964</strain>
        <tissue evidence="2">Leaves</tissue>
    </source>
</reference>
<evidence type="ECO:0000313" key="3">
    <source>
        <dbReference type="Proteomes" id="UP000554482"/>
    </source>
</evidence>
<dbReference type="Proteomes" id="UP000554482">
    <property type="component" value="Unassembled WGS sequence"/>
</dbReference>
<dbReference type="PANTHER" id="PTHR33116">
    <property type="entry name" value="REVERSE TRANSCRIPTASE ZINC-BINDING DOMAIN-CONTAINING PROTEIN-RELATED-RELATED"/>
    <property type="match status" value="1"/>
</dbReference>
<dbReference type="OrthoDB" id="1108994at2759"/>
<dbReference type="EMBL" id="JABWDY010035128">
    <property type="protein sequence ID" value="KAF5182185.1"/>
    <property type="molecule type" value="Genomic_DNA"/>
</dbReference>
<gene>
    <name evidence="2" type="ORF">FRX31_028227</name>
</gene>
<dbReference type="AlphaFoldDB" id="A0A7J6VD94"/>
<proteinExistence type="predicted"/>
<keyword evidence="3" id="KW-1185">Reference proteome</keyword>
<dbReference type="PANTHER" id="PTHR33116:SF78">
    <property type="entry name" value="OS12G0587133 PROTEIN"/>
    <property type="match status" value="1"/>
</dbReference>
<evidence type="ECO:0000256" key="1">
    <source>
        <dbReference type="SAM" id="MobiDB-lite"/>
    </source>
</evidence>
<organism evidence="2 3">
    <name type="scientific">Thalictrum thalictroides</name>
    <name type="common">Rue-anemone</name>
    <name type="synonym">Anemone thalictroides</name>
    <dbReference type="NCBI Taxonomy" id="46969"/>
    <lineage>
        <taxon>Eukaryota</taxon>
        <taxon>Viridiplantae</taxon>
        <taxon>Streptophyta</taxon>
        <taxon>Embryophyta</taxon>
        <taxon>Tracheophyta</taxon>
        <taxon>Spermatophyta</taxon>
        <taxon>Magnoliopsida</taxon>
        <taxon>Ranunculales</taxon>
        <taxon>Ranunculaceae</taxon>
        <taxon>Thalictroideae</taxon>
        <taxon>Thalictrum</taxon>
    </lineage>
</organism>
<comment type="caution">
    <text evidence="2">The sequence shown here is derived from an EMBL/GenBank/DDBJ whole genome shotgun (WGS) entry which is preliminary data.</text>
</comment>